<dbReference type="AlphaFoldDB" id="A0A4R4ZE98"/>
<feature type="transmembrane region" description="Helical" evidence="6">
    <location>
        <begin position="30"/>
        <end position="52"/>
    </location>
</feature>
<dbReference type="GO" id="GO:0005886">
    <property type="term" value="C:plasma membrane"/>
    <property type="evidence" value="ECO:0007669"/>
    <property type="project" value="UniProtKB-SubCell"/>
</dbReference>
<dbReference type="InterPro" id="IPR023845">
    <property type="entry name" value="DUF3817_TM"/>
</dbReference>
<evidence type="ECO:0000313" key="8">
    <source>
        <dbReference type="EMBL" id="TDD56803.1"/>
    </source>
</evidence>
<evidence type="ECO:0000313" key="9">
    <source>
        <dbReference type="Proteomes" id="UP000294947"/>
    </source>
</evidence>
<keyword evidence="2" id="KW-1003">Cell membrane</keyword>
<accession>A0A4R4ZE98</accession>
<evidence type="ECO:0000256" key="2">
    <source>
        <dbReference type="ARBA" id="ARBA00022475"/>
    </source>
</evidence>
<dbReference type="RefSeq" id="WP_132479014.1">
    <property type="nucleotide sequence ID" value="NZ_SMKW01000001.1"/>
</dbReference>
<keyword evidence="3 6" id="KW-0812">Transmembrane</keyword>
<dbReference type="OrthoDB" id="3830534at2"/>
<organism evidence="8 9">
    <name type="scientific">Saccharopolyspora elongata</name>
    <dbReference type="NCBI Taxonomy" id="2530387"/>
    <lineage>
        <taxon>Bacteria</taxon>
        <taxon>Bacillati</taxon>
        <taxon>Actinomycetota</taxon>
        <taxon>Actinomycetes</taxon>
        <taxon>Pseudonocardiales</taxon>
        <taxon>Pseudonocardiaceae</taxon>
        <taxon>Saccharopolyspora</taxon>
    </lineage>
</organism>
<dbReference type="Proteomes" id="UP000294947">
    <property type="component" value="Unassembled WGS sequence"/>
</dbReference>
<sequence length="82" mass="8453">MLTLRIAAGVEAASLVILLLNLFTAHLSTITSLGGPVHGMAYLVTIAATFLVPASPSARWLAVIPGIGGLLALRRISVAHQP</sequence>
<evidence type="ECO:0000256" key="1">
    <source>
        <dbReference type="ARBA" id="ARBA00004651"/>
    </source>
</evidence>
<evidence type="ECO:0000256" key="5">
    <source>
        <dbReference type="ARBA" id="ARBA00023136"/>
    </source>
</evidence>
<reference evidence="8 9" key="1">
    <citation type="submission" date="2019-03" db="EMBL/GenBank/DDBJ databases">
        <title>Draft genome sequences of novel Actinobacteria.</title>
        <authorList>
            <person name="Sahin N."/>
            <person name="Ay H."/>
            <person name="Saygin H."/>
        </authorList>
    </citation>
    <scope>NUCLEOTIDE SEQUENCE [LARGE SCALE GENOMIC DNA]</scope>
    <source>
        <strain evidence="8 9">7K502</strain>
    </source>
</reference>
<feature type="transmembrane region" description="Helical" evidence="6">
    <location>
        <begin position="6"/>
        <end position="23"/>
    </location>
</feature>
<feature type="transmembrane region" description="Helical" evidence="6">
    <location>
        <begin position="58"/>
        <end position="76"/>
    </location>
</feature>
<gene>
    <name evidence="8" type="ORF">E1288_00020</name>
</gene>
<proteinExistence type="predicted"/>
<keyword evidence="9" id="KW-1185">Reference proteome</keyword>
<protein>
    <recommendedName>
        <fullName evidence="7">DUF3817 domain-containing protein</fullName>
    </recommendedName>
</protein>
<evidence type="ECO:0000256" key="4">
    <source>
        <dbReference type="ARBA" id="ARBA00022989"/>
    </source>
</evidence>
<keyword evidence="4 6" id="KW-1133">Transmembrane helix</keyword>
<evidence type="ECO:0000259" key="7">
    <source>
        <dbReference type="Pfam" id="PF12823"/>
    </source>
</evidence>
<feature type="domain" description="DUF3817" evidence="7">
    <location>
        <begin position="3"/>
        <end position="53"/>
    </location>
</feature>
<keyword evidence="5 6" id="KW-0472">Membrane</keyword>
<evidence type="ECO:0000256" key="6">
    <source>
        <dbReference type="SAM" id="Phobius"/>
    </source>
</evidence>
<comment type="caution">
    <text evidence="8">The sequence shown here is derived from an EMBL/GenBank/DDBJ whole genome shotgun (WGS) entry which is preliminary data.</text>
</comment>
<dbReference type="EMBL" id="SMKW01000001">
    <property type="protein sequence ID" value="TDD56803.1"/>
    <property type="molecule type" value="Genomic_DNA"/>
</dbReference>
<comment type="subcellular location">
    <subcellularLocation>
        <location evidence="1">Cell membrane</location>
        <topology evidence="1">Multi-pass membrane protein</topology>
    </subcellularLocation>
</comment>
<evidence type="ECO:0000256" key="3">
    <source>
        <dbReference type="ARBA" id="ARBA00022692"/>
    </source>
</evidence>
<name>A0A4R4ZE98_9PSEU</name>
<dbReference type="Pfam" id="PF12823">
    <property type="entry name" value="DUF3817"/>
    <property type="match status" value="1"/>
</dbReference>